<evidence type="ECO:0000313" key="2">
    <source>
        <dbReference type="Proteomes" id="UP000017831"/>
    </source>
</evidence>
<reference evidence="1 2" key="1">
    <citation type="submission" date="2013-04" db="EMBL/GenBank/DDBJ databases">
        <title>The Genome Sequence of Bacteroides massiliensis DSM 17679.</title>
        <authorList>
            <consortium name="The Broad Institute Genomics Platform"/>
            <person name="Earl A."/>
            <person name="Ward D."/>
            <person name="Feldgarden M."/>
            <person name="Gevers D."/>
            <person name="Martens E."/>
            <person name="Fenner L."/>
            <person name="Roux V."/>
            <person name="Mallet M.N."/>
            <person name="Raoult D."/>
            <person name="Walker B."/>
            <person name="Young S."/>
            <person name="Zeng Q."/>
            <person name="Gargeya S."/>
            <person name="Fitzgerald M."/>
            <person name="Haas B."/>
            <person name="Abouelleil A."/>
            <person name="Allen A.W."/>
            <person name="Alvarado L."/>
            <person name="Arachchi H.M."/>
            <person name="Berlin A.M."/>
            <person name="Chapman S.B."/>
            <person name="Gainer-Dewar J."/>
            <person name="Goldberg J."/>
            <person name="Griggs A."/>
            <person name="Gujja S."/>
            <person name="Hansen M."/>
            <person name="Howarth C."/>
            <person name="Imamovic A."/>
            <person name="Ireland A."/>
            <person name="Larimer J."/>
            <person name="McCowan C."/>
            <person name="Murphy C."/>
            <person name="Pearson M."/>
            <person name="Poon T.W."/>
            <person name="Priest M."/>
            <person name="Roberts A."/>
            <person name="Saif S."/>
            <person name="Shea T."/>
            <person name="Sisk P."/>
            <person name="Sykes S."/>
            <person name="Wortman J."/>
            <person name="Nusbaum C."/>
            <person name="Birren B."/>
        </authorList>
    </citation>
    <scope>NUCLEOTIDE SEQUENCE [LARGE SCALE GENOMIC DNA]</scope>
    <source>
        <strain evidence="2">B84634 / Timone 84634 / DSM 17679 / JCM 13223</strain>
    </source>
</reference>
<name>U6RRM7_9BACT</name>
<gene>
    <name evidence="1" type="ORF">HMPREF1534_00147</name>
</gene>
<proteinExistence type="predicted"/>
<accession>U6RRM7</accession>
<dbReference type="Proteomes" id="UP000017831">
    <property type="component" value="Unassembled WGS sequence"/>
</dbReference>
<dbReference type="STRING" id="1121098.HMPREF1534_00147"/>
<dbReference type="OrthoDB" id="1100513at2"/>
<keyword evidence="2" id="KW-1185">Reference proteome</keyword>
<sequence length="406" mass="43930">MKKNLFYYLFAVICTIGLFTSCSDDDEKVVNPIPQTTFNSENGLQLTYNGAPLLGKKVTFTPDATEATKATLRLEGEFDLTGILKGQRSNMTSPTGPGVFPGSPVTTLSVDLSINGNQCTFSGVSETEYCTFSYAGKVTAGTMDLSFTDVTLKNTALAGTVWKPTPLANTEDGGMDEPIHFVWKSGTKAAIEIFPGHPSEIEINDLLLLALRFPLFDDGSGDRVSVEQMLCSVLKDVTLGADGNIVATYMDAANGGTEWVTSPSNMAQYVVTGDNQLLLFLNPQAIMANVDNVEKSVRTVDVGAILQQAIAELYPMLINGVPLTYTKEGNRMKVFLGTDLLLPLMKNIVAPLFEDEEFLNMVIEAMKSDPQFGGMAGMMVPTLKLLPEIIKNTTQLEIGLDLTQVK</sequence>
<evidence type="ECO:0000313" key="1">
    <source>
        <dbReference type="EMBL" id="EOA58697.1"/>
    </source>
</evidence>
<dbReference type="AlphaFoldDB" id="U6RRM7"/>
<dbReference type="eggNOG" id="ENOG5033W44">
    <property type="taxonomic scope" value="Bacteria"/>
</dbReference>
<organism evidence="1 2">
    <name type="scientific">Phocaeicola massiliensis B84634 = Timone 84634 = DSM 17679 = JCM 13223</name>
    <dbReference type="NCBI Taxonomy" id="1121098"/>
    <lineage>
        <taxon>Bacteria</taxon>
        <taxon>Pseudomonadati</taxon>
        <taxon>Bacteroidota</taxon>
        <taxon>Bacteroidia</taxon>
        <taxon>Bacteroidales</taxon>
        <taxon>Bacteroidaceae</taxon>
        <taxon>Phocaeicola</taxon>
    </lineage>
</organism>
<protein>
    <recommendedName>
        <fullName evidence="3">DUF4925 domain-containing protein</fullName>
    </recommendedName>
</protein>
<dbReference type="RefSeq" id="WP_005935748.1">
    <property type="nucleotide sequence ID" value="NZ_KB890323.1"/>
</dbReference>
<evidence type="ECO:0008006" key="3">
    <source>
        <dbReference type="Google" id="ProtNLM"/>
    </source>
</evidence>
<dbReference type="PROSITE" id="PS51257">
    <property type="entry name" value="PROKAR_LIPOPROTEIN"/>
    <property type="match status" value="1"/>
</dbReference>
<dbReference type="GeneID" id="60063770"/>
<comment type="caution">
    <text evidence="1">The sequence shown here is derived from an EMBL/GenBank/DDBJ whole genome shotgun (WGS) entry which is preliminary data.</text>
</comment>
<dbReference type="HOGENOM" id="CLU_060904_0_0_10"/>
<dbReference type="EMBL" id="AQHY01000002">
    <property type="protein sequence ID" value="EOA58697.1"/>
    <property type="molecule type" value="Genomic_DNA"/>
</dbReference>
<dbReference type="PATRIC" id="fig|1121098.3.peg.149"/>